<evidence type="ECO:0000313" key="2">
    <source>
        <dbReference type="EMBL" id="KAA8580722.1"/>
    </source>
</evidence>
<dbReference type="InterPro" id="IPR043504">
    <property type="entry name" value="Peptidase_S1_PA_chymotrypsin"/>
</dbReference>
<dbReference type="AlphaFoldDB" id="A0A5J5CFJ2"/>
<dbReference type="SUPFAM" id="SSF50494">
    <property type="entry name" value="Trypsin-like serine proteases"/>
    <property type="match status" value="1"/>
</dbReference>
<reference evidence="2 3" key="1">
    <citation type="submission" date="2019-08" db="EMBL/GenBank/DDBJ databases">
        <title>A chromosome-level genome assembly, high-density linkage maps, and genome scans reveal the genomic architecture of hybrid incompatibilities underlying speciation via character displacement in darters (Percidae: Etheostominae).</title>
        <authorList>
            <person name="Moran R.L."/>
            <person name="Catchen J.M."/>
            <person name="Fuller R.C."/>
        </authorList>
    </citation>
    <scope>NUCLEOTIDE SEQUENCE [LARGE SCALE GENOMIC DNA]</scope>
    <source>
        <strain evidence="2">EspeVRDwgs_2016</strain>
        <tissue evidence="2">Muscle</tissue>
    </source>
</reference>
<gene>
    <name evidence="2" type="ORF">FQN60_013680</name>
</gene>
<dbReference type="GO" id="GO:0004252">
    <property type="term" value="F:serine-type endopeptidase activity"/>
    <property type="evidence" value="ECO:0007669"/>
    <property type="project" value="InterPro"/>
</dbReference>
<dbReference type="PANTHER" id="PTHR24257">
    <property type="entry name" value="CHYMOTRYPSIN-LIKE ELASTASE FAMILY MEMBER"/>
    <property type="match status" value="1"/>
</dbReference>
<dbReference type="InterPro" id="IPR050850">
    <property type="entry name" value="Peptidase_S1_Elastase_sf"/>
</dbReference>
<sequence length="355" mass="38994">MHASLQRVVVGEYNLYEYDGSEQFIRVEMIAIHPDWTEDLDWLILCMTTAMWPSLTFPTLTRGCLMISPVASLAGDSQTTEGASLSSCRWLPSSWIMVGHSVCSQPNWWGSIALKTMEGMEGMESYQAARYSKVFKLEPYSCFYLSQGDSGGPLSCFTQGAWRVHGVVSYSPSGRCNQVTKPTVFTRVSSFQDWIFSSANGATAKGPLGRLKTLGRDLEEKESSSFRIQHREDPTYSTAANSEVKGKEGTAGKVVVLSSSSSVLDCSSSLFSSSSFMIAAATCLRLAEALAVATTVLPGDPQFMQLPLLLLFDLLHTGCFEQSVATFWRVGLEERALIQIGPTDVNVLLRDVIHR</sequence>
<accession>A0A5J5CFJ2</accession>
<dbReference type="GO" id="GO:0006508">
    <property type="term" value="P:proteolysis"/>
    <property type="evidence" value="ECO:0007669"/>
    <property type="project" value="InterPro"/>
</dbReference>
<dbReference type="Gene3D" id="2.40.10.10">
    <property type="entry name" value="Trypsin-like serine proteases"/>
    <property type="match status" value="2"/>
</dbReference>
<dbReference type="PANTHER" id="PTHR24257:SF22">
    <property type="entry name" value="CHYMOTRYPSIN-LIKE ELASTASE FAMILY MEMBER 3B"/>
    <property type="match status" value="1"/>
</dbReference>
<dbReference type="SMART" id="SM00020">
    <property type="entry name" value="Tryp_SPc"/>
    <property type="match status" value="1"/>
</dbReference>
<dbReference type="InterPro" id="IPR009003">
    <property type="entry name" value="Peptidase_S1_PA"/>
</dbReference>
<feature type="domain" description="Peptidase S1" evidence="1">
    <location>
        <begin position="1"/>
        <end position="200"/>
    </location>
</feature>
<dbReference type="PROSITE" id="PS50240">
    <property type="entry name" value="TRYPSIN_DOM"/>
    <property type="match status" value="1"/>
</dbReference>
<dbReference type="GO" id="GO:0005615">
    <property type="term" value="C:extracellular space"/>
    <property type="evidence" value="ECO:0007669"/>
    <property type="project" value="TreeGrafter"/>
</dbReference>
<protein>
    <recommendedName>
        <fullName evidence="1">Peptidase S1 domain-containing protein</fullName>
    </recommendedName>
</protein>
<dbReference type="EMBL" id="VOFY01000022">
    <property type="protein sequence ID" value="KAA8580722.1"/>
    <property type="molecule type" value="Genomic_DNA"/>
</dbReference>
<name>A0A5J5CFJ2_9PERO</name>
<keyword evidence="3" id="KW-1185">Reference proteome</keyword>
<dbReference type="InterPro" id="IPR001254">
    <property type="entry name" value="Trypsin_dom"/>
</dbReference>
<organism evidence="2 3">
    <name type="scientific">Etheostoma spectabile</name>
    <name type="common">orangethroat darter</name>
    <dbReference type="NCBI Taxonomy" id="54343"/>
    <lineage>
        <taxon>Eukaryota</taxon>
        <taxon>Metazoa</taxon>
        <taxon>Chordata</taxon>
        <taxon>Craniata</taxon>
        <taxon>Vertebrata</taxon>
        <taxon>Euteleostomi</taxon>
        <taxon>Actinopterygii</taxon>
        <taxon>Neopterygii</taxon>
        <taxon>Teleostei</taxon>
        <taxon>Neoteleostei</taxon>
        <taxon>Acanthomorphata</taxon>
        <taxon>Eupercaria</taxon>
        <taxon>Perciformes</taxon>
        <taxon>Percoidei</taxon>
        <taxon>Percidae</taxon>
        <taxon>Etheostomatinae</taxon>
        <taxon>Etheostoma</taxon>
    </lineage>
</organism>
<evidence type="ECO:0000259" key="1">
    <source>
        <dbReference type="PROSITE" id="PS50240"/>
    </source>
</evidence>
<dbReference type="Pfam" id="PF00089">
    <property type="entry name" value="Trypsin"/>
    <property type="match status" value="1"/>
</dbReference>
<proteinExistence type="predicted"/>
<comment type="caution">
    <text evidence="2">The sequence shown here is derived from an EMBL/GenBank/DDBJ whole genome shotgun (WGS) entry which is preliminary data.</text>
</comment>
<dbReference type="Proteomes" id="UP000327493">
    <property type="component" value="Chromosome 22"/>
</dbReference>
<evidence type="ECO:0000313" key="3">
    <source>
        <dbReference type="Proteomes" id="UP000327493"/>
    </source>
</evidence>